<evidence type="ECO:0000256" key="9">
    <source>
        <dbReference type="PROSITE-ProRule" id="PRU00277"/>
    </source>
</evidence>
<keyword evidence="4" id="KW-0963">Cytoplasm</keyword>
<dbReference type="PROSITE" id="PS50059">
    <property type="entry name" value="FKBP_PPIASE"/>
    <property type="match status" value="1"/>
</dbReference>
<dbReference type="Pfam" id="PF00254">
    <property type="entry name" value="FKBP_C"/>
    <property type="match status" value="1"/>
</dbReference>
<dbReference type="Gene3D" id="3.10.50.40">
    <property type="match status" value="1"/>
</dbReference>
<dbReference type="SUPFAM" id="SSF54534">
    <property type="entry name" value="FKBP-like"/>
    <property type="match status" value="1"/>
</dbReference>
<dbReference type="PANTHER" id="PTHR47861">
    <property type="entry name" value="FKBP-TYPE PEPTIDYL-PROLYL CIS-TRANS ISOMERASE SLYD"/>
    <property type="match status" value="1"/>
</dbReference>
<evidence type="ECO:0000256" key="3">
    <source>
        <dbReference type="ARBA" id="ARBA00006577"/>
    </source>
</evidence>
<evidence type="ECO:0000256" key="1">
    <source>
        <dbReference type="ARBA" id="ARBA00000971"/>
    </source>
</evidence>
<comment type="function">
    <text evidence="8">Also involved in hydrogenase metallocenter assembly, probably by participating in the nickel insertion step. This function in hydrogenase biosynthesis requires chaperone activity and the presence of the metal-binding domain, but not PPIase activity.</text>
</comment>
<evidence type="ECO:0000313" key="13">
    <source>
        <dbReference type="Proteomes" id="UP001060414"/>
    </source>
</evidence>
<comment type="subcellular location">
    <subcellularLocation>
        <location evidence="2">Cytoplasm</location>
    </subcellularLocation>
</comment>
<name>A0ABY5ZK02_9BACT</name>
<keyword evidence="6" id="KW-0143">Chaperone</keyword>
<keyword evidence="5 9" id="KW-0697">Rotamase</keyword>
<evidence type="ECO:0000313" key="12">
    <source>
        <dbReference type="EMBL" id="UWZ79046.1"/>
    </source>
</evidence>
<evidence type="ECO:0000259" key="11">
    <source>
        <dbReference type="PROSITE" id="PS50059"/>
    </source>
</evidence>
<reference evidence="12" key="1">
    <citation type="journal article" date="2022" name="Environ. Microbiol.">
        <title>Geoalkalibacter halelectricus SAP #1 sp. nov. possessing extracellular electron transfer and mineral#reducing capabilities from a haloalkaline environment.</title>
        <authorList>
            <person name="Yadav S."/>
            <person name="Singh R."/>
            <person name="Sundharam S.S."/>
            <person name="Chaudhary S."/>
            <person name="Krishnamurthi S."/>
            <person name="Patil S.A."/>
        </authorList>
    </citation>
    <scope>NUCLEOTIDE SEQUENCE</scope>
    <source>
        <strain evidence="12">SAP-1</strain>
    </source>
</reference>
<dbReference type="RefSeq" id="WP_260747401.1">
    <property type="nucleotide sequence ID" value="NZ_CP092109.1"/>
</dbReference>
<protein>
    <recommendedName>
        <fullName evidence="10">Peptidyl-prolyl cis-trans isomerase</fullName>
        <ecNumber evidence="10">5.2.1.8</ecNumber>
    </recommendedName>
</protein>
<keyword evidence="13" id="KW-1185">Reference proteome</keyword>
<evidence type="ECO:0000256" key="2">
    <source>
        <dbReference type="ARBA" id="ARBA00004496"/>
    </source>
</evidence>
<keyword evidence="7 9" id="KW-0413">Isomerase</keyword>
<comment type="similarity">
    <text evidence="3 10">Belongs to the FKBP-type PPIase family.</text>
</comment>
<proteinExistence type="inferred from homology"/>
<dbReference type="PANTHER" id="PTHR47861:SF3">
    <property type="entry name" value="FKBP-TYPE PEPTIDYL-PROLYL CIS-TRANS ISOMERASE SLYD"/>
    <property type="match status" value="1"/>
</dbReference>
<evidence type="ECO:0000256" key="7">
    <source>
        <dbReference type="ARBA" id="ARBA00023235"/>
    </source>
</evidence>
<evidence type="ECO:0000256" key="10">
    <source>
        <dbReference type="RuleBase" id="RU003915"/>
    </source>
</evidence>
<dbReference type="EMBL" id="CP092109">
    <property type="protein sequence ID" value="UWZ79046.1"/>
    <property type="molecule type" value="Genomic_DNA"/>
</dbReference>
<dbReference type="GO" id="GO:0016853">
    <property type="term" value="F:isomerase activity"/>
    <property type="evidence" value="ECO:0007669"/>
    <property type="project" value="UniProtKB-KW"/>
</dbReference>
<dbReference type="InterPro" id="IPR001179">
    <property type="entry name" value="PPIase_FKBP_dom"/>
</dbReference>
<dbReference type="Proteomes" id="UP001060414">
    <property type="component" value="Chromosome"/>
</dbReference>
<evidence type="ECO:0000256" key="5">
    <source>
        <dbReference type="ARBA" id="ARBA00023110"/>
    </source>
</evidence>
<feature type="domain" description="PPIase FKBP-type" evidence="11">
    <location>
        <begin position="7"/>
        <end position="78"/>
    </location>
</feature>
<evidence type="ECO:0000256" key="4">
    <source>
        <dbReference type="ARBA" id="ARBA00022490"/>
    </source>
</evidence>
<dbReference type="InterPro" id="IPR046357">
    <property type="entry name" value="PPIase_dom_sf"/>
</dbReference>
<comment type="catalytic activity">
    <reaction evidence="1 9 10">
        <text>[protein]-peptidylproline (omega=180) = [protein]-peptidylproline (omega=0)</text>
        <dbReference type="Rhea" id="RHEA:16237"/>
        <dbReference type="Rhea" id="RHEA-COMP:10747"/>
        <dbReference type="Rhea" id="RHEA-COMP:10748"/>
        <dbReference type="ChEBI" id="CHEBI:83833"/>
        <dbReference type="ChEBI" id="CHEBI:83834"/>
        <dbReference type="EC" id="5.2.1.8"/>
    </reaction>
</comment>
<evidence type="ECO:0000256" key="6">
    <source>
        <dbReference type="ARBA" id="ARBA00023186"/>
    </source>
</evidence>
<dbReference type="EC" id="5.2.1.8" evidence="10"/>
<gene>
    <name evidence="12" type="ORF">L9S41_15375</name>
</gene>
<evidence type="ECO:0000256" key="8">
    <source>
        <dbReference type="ARBA" id="ARBA00037071"/>
    </source>
</evidence>
<organism evidence="12 13">
    <name type="scientific">Geoalkalibacter halelectricus</name>
    <dbReference type="NCBI Taxonomy" id="2847045"/>
    <lineage>
        <taxon>Bacteria</taxon>
        <taxon>Pseudomonadati</taxon>
        <taxon>Thermodesulfobacteriota</taxon>
        <taxon>Desulfuromonadia</taxon>
        <taxon>Desulfuromonadales</taxon>
        <taxon>Geoalkalibacteraceae</taxon>
        <taxon>Geoalkalibacter</taxon>
    </lineage>
</organism>
<accession>A0ABY5ZK02</accession>
<sequence length="142" mass="15375">MAPVKSGDTAKVHYTGTLDDGTVFDSSREREPLEFQVGAGQLIEGFDQAVVGMTIGDTKTVKIPAEKAYGPHREEMVIEVDKQQFPAGINPEVGQQLQTQDNQGNPLIVTVTGIDGEKVTLDANHPLAGKDLNFEIELVEKN</sequence>